<dbReference type="AlphaFoldDB" id="A0AAE1IRW7"/>
<accession>A0AAE1IRW7</accession>
<protein>
    <submittedName>
        <fullName evidence="2">Uncharacterized protein</fullName>
    </submittedName>
</protein>
<feature type="compositionally biased region" description="Low complexity" evidence="1">
    <location>
        <begin position="70"/>
        <end position="97"/>
    </location>
</feature>
<dbReference type="Proteomes" id="UP001293593">
    <property type="component" value="Unassembled WGS sequence"/>
</dbReference>
<feature type="compositionally biased region" description="Basic and acidic residues" evidence="1">
    <location>
        <begin position="189"/>
        <end position="206"/>
    </location>
</feature>
<evidence type="ECO:0000313" key="3">
    <source>
        <dbReference type="Proteomes" id="UP001293593"/>
    </source>
</evidence>
<gene>
    <name evidence="2" type="ORF">QN277_008543</name>
</gene>
<dbReference type="EMBL" id="JAWXYG010000013">
    <property type="protein sequence ID" value="KAK4255556.1"/>
    <property type="molecule type" value="Genomic_DNA"/>
</dbReference>
<evidence type="ECO:0000256" key="1">
    <source>
        <dbReference type="SAM" id="MobiDB-lite"/>
    </source>
</evidence>
<proteinExistence type="predicted"/>
<comment type="caution">
    <text evidence="2">The sequence shown here is derived from an EMBL/GenBank/DDBJ whole genome shotgun (WGS) entry which is preliminary data.</text>
</comment>
<feature type="compositionally biased region" description="Polar residues" evidence="1">
    <location>
        <begin position="18"/>
        <end position="28"/>
    </location>
</feature>
<keyword evidence="3" id="KW-1185">Reference proteome</keyword>
<feature type="region of interest" description="Disordered" evidence="1">
    <location>
        <begin position="18"/>
        <end position="225"/>
    </location>
</feature>
<name>A0AAE1IRW7_9FABA</name>
<feature type="compositionally biased region" description="Low complexity" evidence="1">
    <location>
        <begin position="32"/>
        <end position="52"/>
    </location>
</feature>
<evidence type="ECO:0000313" key="2">
    <source>
        <dbReference type="EMBL" id="KAK4255556.1"/>
    </source>
</evidence>
<reference evidence="2" key="1">
    <citation type="submission" date="2023-10" db="EMBL/GenBank/DDBJ databases">
        <title>Chromosome-level genome of the transformable northern wattle, Acacia crassicarpa.</title>
        <authorList>
            <person name="Massaro I."/>
            <person name="Sinha N.R."/>
            <person name="Poethig S."/>
            <person name="Leichty A.R."/>
        </authorList>
    </citation>
    <scope>NUCLEOTIDE SEQUENCE</scope>
    <source>
        <strain evidence="2">Acra3RX</strain>
        <tissue evidence="2">Leaf</tissue>
    </source>
</reference>
<feature type="compositionally biased region" description="Polar residues" evidence="1">
    <location>
        <begin position="123"/>
        <end position="135"/>
    </location>
</feature>
<organism evidence="2 3">
    <name type="scientific">Acacia crassicarpa</name>
    <name type="common">northern wattle</name>
    <dbReference type="NCBI Taxonomy" id="499986"/>
    <lineage>
        <taxon>Eukaryota</taxon>
        <taxon>Viridiplantae</taxon>
        <taxon>Streptophyta</taxon>
        <taxon>Embryophyta</taxon>
        <taxon>Tracheophyta</taxon>
        <taxon>Spermatophyta</taxon>
        <taxon>Magnoliopsida</taxon>
        <taxon>eudicotyledons</taxon>
        <taxon>Gunneridae</taxon>
        <taxon>Pentapetalae</taxon>
        <taxon>rosids</taxon>
        <taxon>fabids</taxon>
        <taxon>Fabales</taxon>
        <taxon>Fabaceae</taxon>
        <taxon>Caesalpinioideae</taxon>
        <taxon>mimosoid clade</taxon>
        <taxon>Acacieae</taxon>
        <taxon>Acacia</taxon>
    </lineage>
</organism>
<sequence>MAAKNKYVSTNFNHIYEKTTTTGSNTNPAKIPSPASSSSSSYSAASYSAISSPNKPHGRMLVLTRPNPKPVVVPSLPSSPIQSQHRQHQQPKQTVQHASDRPQSQPGSDANVISLRPLGHTGTGPSLSSPALNSEKNVDIPSPLISPKSGKFVPPHLRPGFVPKEEKIGPDVARFRQQGSVGSPGRYGEGTRPKSGGSERMRRGDAFDSGTMKLPISSGSRPGSSGWYVRLHDPPFGCCCVV</sequence>